<organism evidence="1 2">
    <name type="scientific">Petralouisia muris</name>
    <dbReference type="NCBI Taxonomy" id="3032872"/>
    <lineage>
        <taxon>Bacteria</taxon>
        <taxon>Bacillati</taxon>
        <taxon>Bacillota</taxon>
        <taxon>Clostridia</taxon>
        <taxon>Lachnospirales</taxon>
        <taxon>Lachnospiraceae</taxon>
        <taxon>Petralouisia</taxon>
    </lineage>
</organism>
<dbReference type="EMBL" id="SRYA01000098">
    <property type="protein sequence ID" value="TGY88688.1"/>
    <property type="molecule type" value="Genomic_DNA"/>
</dbReference>
<proteinExistence type="predicted"/>
<name>A0AC61RNR1_9FIRM</name>
<accession>A0AC61RNR1</accession>
<reference evidence="1" key="1">
    <citation type="submission" date="2019-04" db="EMBL/GenBank/DDBJ databases">
        <title>Microbes associate with the intestines of laboratory mice.</title>
        <authorList>
            <person name="Navarre W."/>
            <person name="Wong E."/>
            <person name="Huang K."/>
            <person name="Tropini C."/>
            <person name="Ng K."/>
            <person name="Yu B."/>
        </authorList>
    </citation>
    <scope>NUCLEOTIDE SEQUENCE</scope>
    <source>
        <strain evidence="1">NM01_1-7b</strain>
    </source>
</reference>
<evidence type="ECO:0000313" key="1">
    <source>
        <dbReference type="EMBL" id="TGY88688.1"/>
    </source>
</evidence>
<sequence>MTFDDIKTSEIREKIFPMVLEEACRQWCGFLADAPERADGEGFAEFFFEIFKEKELEYAAQIYELEAQETVKAPKEKNR</sequence>
<comment type="caution">
    <text evidence="1">The sequence shown here is derived from an EMBL/GenBank/DDBJ whole genome shotgun (WGS) entry which is preliminary data.</text>
</comment>
<evidence type="ECO:0000313" key="2">
    <source>
        <dbReference type="Proteomes" id="UP000304953"/>
    </source>
</evidence>
<keyword evidence="2" id="KW-1185">Reference proteome</keyword>
<gene>
    <name evidence="1" type="ORF">E5329_25615</name>
</gene>
<dbReference type="Proteomes" id="UP000304953">
    <property type="component" value="Unassembled WGS sequence"/>
</dbReference>
<protein>
    <submittedName>
        <fullName evidence="1">Uncharacterized protein</fullName>
    </submittedName>
</protein>